<dbReference type="AlphaFoldDB" id="A0A834ZIY8"/>
<keyword evidence="2" id="KW-1185">Reference proteome</keyword>
<name>A0A834ZIY8_TETSI</name>
<reference evidence="1 2" key="1">
    <citation type="submission" date="2020-04" db="EMBL/GenBank/DDBJ databases">
        <title>Plant Genome Project.</title>
        <authorList>
            <person name="Zhang R.-G."/>
        </authorList>
    </citation>
    <scope>NUCLEOTIDE SEQUENCE [LARGE SCALE GENOMIC DNA]</scope>
    <source>
        <strain evidence="1">YNK0</strain>
        <tissue evidence="1">Leaf</tissue>
    </source>
</reference>
<dbReference type="EMBL" id="JABCRI010000004">
    <property type="protein sequence ID" value="KAF8408320.1"/>
    <property type="molecule type" value="Genomic_DNA"/>
</dbReference>
<sequence>MKKKLEPEEHELQILKTVAQAWHGHSGNTRPTNEYDAYRRNFMRKPTRFKLEASNKSSKEVVGANWDFGQSLWDSYEIVTLSKRLEAGLVLDLPMSGSEDSSRARKRPREDMLMGFCLSDVDVVFFEWSCDASLLLDSTRRSLYEKKTDMKLWA</sequence>
<evidence type="ECO:0000313" key="2">
    <source>
        <dbReference type="Proteomes" id="UP000655225"/>
    </source>
</evidence>
<accession>A0A834ZIY8</accession>
<dbReference type="Proteomes" id="UP000655225">
    <property type="component" value="Unassembled WGS sequence"/>
</dbReference>
<protein>
    <submittedName>
        <fullName evidence="1">Uncharacterized protein</fullName>
    </submittedName>
</protein>
<dbReference type="PANTHER" id="PTHR34665:SF1">
    <property type="entry name" value="OS02G0595200 PROTEIN"/>
    <property type="match status" value="1"/>
</dbReference>
<dbReference type="PANTHER" id="PTHR34665">
    <property type="entry name" value="DUF3741 DOMAIN-CONTAINING PROTEIN"/>
    <property type="match status" value="1"/>
</dbReference>
<proteinExistence type="predicted"/>
<dbReference type="OrthoDB" id="1921290at2759"/>
<evidence type="ECO:0000313" key="1">
    <source>
        <dbReference type="EMBL" id="KAF8408320.1"/>
    </source>
</evidence>
<gene>
    <name evidence="1" type="ORF">HHK36_007469</name>
</gene>
<comment type="caution">
    <text evidence="1">The sequence shown here is derived from an EMBL/GenBank/DDBJ whole genome shotgun (WGS) entry which is preliminary data.</text>
</comment>
<dbReference type="OMA" id="DWEFGQS"/>
<organism evidence="1 2">
    <name type="scientific">Tetracentron sinense</name>
    <name type="common">Spur-leaf</name>
    <dbReference type="NCBI Taxonomy" id="13715"/>
    <lineage>
        <taxon>Eukaryota</taxon>
        <taxon>Viridiplantae</taxon>
        <taxon>Streptophyta</taxon>
        <taxon>Embryophyta</taxon>
        <taxon>Tracheophyta</taxon>
        <taxon>Spermatophyta</taxon>
        <taxon>Magnoliopsida</taxon>
        <taxon>Trochodendrales</taxon>
        <taxon>Trochodendraceae</taxon>
        <taxon>Tetracentron</taxon>
    </lineage>
</organism>